<dbReference type="GO" id="GO:0090313">
    <property type="term" value="P:regulation of protein targeting to membrane"/>
    <property type="evidence" value="ECO:0007669"/>
    <property type="project" value="TreeGrafter"/>
</dbReference>
<evidence type="ECO:0000313" key="2">
    <source>
        <dbReference type="EMBL" id="PLX60089.1"/>
    </source>
</evidence>
<reference evidence="2 3" key="1">
    <citation type="submission" date="2017-11" db="EMBL/GenBank/DDBJ databases">
        <title>Genome-resolved metagenomics identifies genetic mobility, metabolic interactions, and unexpected diversity in perchlorate-reducing communities.</title>
        <authorList>
            <person name="Barnum T.P."/>
            <person name="Figueroa I.A."/>
            <person name="Carlstrom C.I."/>
            <person name="Lucas L.N."/>
            <person name="Engelbrektson A.L."/>
            <person name="Coates J.D."/>
        </authorList>
    </citation>
    <scope>NUCLEOTIDE SEQUENCE [LARGE SCALE GENOMIC DNA]</scope>
    <source>
        <strain evidence="2">BM301</strain>
    </source>
</reference>
<feature type="compositionally biased region" description="Basic and acidic residues" evidence="1">
    <location>
        <begin position="897"/>
        <end position="914"/>
    </location>
</feature>
<dbReference type="Pfam" id="PF05359">
    <property type="entry name" value="DUF748"/>
    <property type="match status" value="2"/>
</dbReference>
<feature type="region of interest" description="Disordered" evidence="1">
    <location>
        <begin position="897"/>
        <end position="926"/>
    </location>
</feature>
<accession>A0A2N6CSL0</accession>
<dbReference type="STRING" id="1111735.GCA_000428045_01904"/>
<dbReference type="PANTHER" id="PTHR30441">
    <property type="entry name" value="DUF748 DOMAIN-CONTAINING PROTEIN"/>
    <property type="match status" value="1"/>
</dbReference>
<evidence type="ECO:0008006" key="4">
    <source>
        <dbReference type="Google" id="ProtNLM"/>
    </source>
</evidence>
<dbReference type="AlphaFoldDB" id="A0A2N6CSL0"/>
<dbReference type="SUPFAM" id="SSF103088">
    <property type="entry name" value="OmpA-like"/>
    <property type="match status" value="1"/>
</dbReference>
<sequence>MAAAPGSSKKRRHRLFIILSILPILVTTTLSLLPLCIDYGLTQWIKQHGGEQVSVANVDFNPFSATLRLDDLKVTNQGKNKLTLPRLDLQLAWRPLFNKQVVITGMDLSGVVLKLIQNGTDSQLQIGGMQFSAPVKKEPTEATPWAVRLNRIGLSNVVIDYQGAKLSTQVQIERLSLTDIASDNKAGIAQVELQGSIDQAPVKLNGGFTPFADHPSFKGDIQIQSLVLDTYAKLAEPQLELLKGKLSMNGDISLLTRQSGTPRITHNGALNLASYQVNYQGQVITGDQLSWKGRLSHDTDTLLLNGSLTSAEVRFNSKDGDNDYHHRALEWQGDLKLHSTASTQNISSNSRLNIQAPEIGLADSRSAMEQIGLSLENATLTLSGEDLSTRLPGGLKLAGISLTTPTRELINESLNWEGTVQLNRQEALTTLALEGSLEDGPLQLKSSEDQATIALQNITWQGGLELEQDQHGNRIKPSGDLTATGFEAIDSHAKLQLLSIESLRIDRLAGDDKNAVTAALIDVRSISAGAGLADTGRDNPAMLTLEGMQIQQPGYSISNGLRINKIETTGLKQALIRQPDKSLNLQQLADAIRRLIENNSETARESSDQPLPVMIDQLTLDGDSLLGFEDRTTDPVYHLRLKPELFRMNGITNTPADTPATFQLKGILDKSSILELNGDLALFAAEPTFTLKGRIEGLELPPLSAYTIPLMGYRLQSGKANSDIQFTAKAGQIDGSSDLVLNQLQVEPLNSEKMAALQQQLSIPLETALGMLKDKNSQIKLNLPVSGAIDNIQVDPSDAINQAIGKAMKKGARTYLATALFPFGTLLTLVELAGDAAAKIQLDPIPFDPGSSQLKPDQHEYLTKIAQLLNDRPEIYIRLCGVSATTDIEALRQAERQRLEAATEKEKNRSESSRKQPPPAPPPTIEISDQQLNQLAVDRATSIERYLSITHQTKTERLVSCQPRMEKTAEKAAPRVDLLI</sequence>
<dbReference type="Gene3D" id="3.30.1330.60">
    <property type="entry name" value="OmpA-like domain"/>
    <property type="match status" value="1"/>
</dbReference>
<dbReference type="RefSeq" id="WP_273440758.1">
    <property type="nucleotide sequence ID" value="NZ_PKUN01000028.1"/>
</dbReference>
<gene>
    <name evidence="2" type="ORF">C0630_17275</name>
</gene>
<protein>
    <recommendedName>
        <fullName evidence="4">DUF748 domain-containing protein</fullName>
    </recommendedName>
</protein>
<comment type="caution">
    <text evidence="2">The sequence shown here is derived from an EMBL/GenBank/DDBJ whole genome shotgun (WGS) entry which is preliminary data.</text>
</comment>
<dbReference type="GO" id="GO:0005886">
    <property type="term" value="C:plasma membrane"/>
    <property type="evidence" value="ECO:0007669"/>
    <property type="project" value="TreeGrafter"/>
</dbReference>
<evidence type="ECO:0000256" key="1">
    <source>
        <dbReference type="SAM" id="MobiDB-lite"/>
    </source>
</evidence>
<proteinExistence type="predicted"/>
<dbReference type="EMBL" id="PKUN01000028">
    <property type="protein sequence ID" value="PLX60089.1"/>
    <property type="molecule type" value="Genomic_DNA"/>
</dbReference>
<name>A0A2N6CSL0_9GAMM</name>
<dbReference type="Proteomes" id="UP000235015">
    <property type="component" value="Unassembled WGS sequence"/>
</dbReference>
<dbReference type="InterPro" id="IPR036737">
    <property type="entry name" value="OmpA-like_sf"/>
</dbReference>
<organism evidence="2 3">
    <name type="scientific">Sedimenticola selenatireducens</name>
    <dbReference type="NCBI Taxonomy" id="191960"/>
    <lineage>
        <taxon>Bacteria</taxon>
        <taxon>Pseudomonadati</taxon>
        <taxon>Pseudomonadota</taxon>
        <taxon>Gammaproteobacteria</taxon>
        <taxon>Chromatiales</taxon>
        <taxon>Sedimenticolaceae</taxon>
        <taxon>Sedimenticola</taxon>
    </lineage>
</organism>
<dbReference type="PANTHER" id="PTHR30441:SF8">
    <property type="entry name" value="DUF748 DOMAIN-CONTAINING PROTEIN"/>
    <property type="match status" value="1"/>
</dbReference>
<evidence type="ECO:0000313" key="3">
    <source>
        <dbReference type="Proteomes" id="UP000235015"/>
    </source>
</evidence>
<dbReference type="InterPro" id="IPR008023">
    <property type="entry name" value="DUF748"/>
</dbReference>
<dbReference type="InterPro" id="IPR052894">
    <property type="entry name" value="AsmA-related"/>
</dbReference>